<dbReference type="PANTHER" id="PTHR34069">
    <property type="entry name" value="3-OXOACYL-[ACYL-CARRIER-PROTEIN] SYNTHASE 3"/>
    <property type="match status" value="1"/>
</dbReference>
<dbReference type="Gene3D" id="3.40.47.10">
    <property type="match status" value="2"/>
</dbReference>
<dbReference type="Pfam" id="PF08541">
    <property type="entry name" value="ACP_syn_III_C"/>
    <property type="match status" value="1"/>
</dbReference>
<name>A0AAE3M0V4_9BACT</name>
<evidence type="ECO:0000256" key="1">
    <source>
        <dbReference type="ARBA" id="ARBA00022679"/>
    </source>
</evidence>
<dbReference type="CDD" id="cd00830">
    <property type="entry name" value="KAS_III"/>
    <property type="match status" value="1"/>
</dbReference>
<organism evidence="5 6">
    <name type="scientific">Plebeiibacterium sediminum</name>
    <dbReference type="NCBI Taxonomy" id="2992112"/>
    <lineage>
        <taxon>Bacteria</taxon>
        <taxon>Pseudomonadati</taxon>
        <taxon>Bacteroidota</taxon>
        <taxon>Bacteroidia</taxon>
        <taxon>Marinilabiliales</taxon>
        <taxon>Marinilabiliaceae</taxon>
        <taxon>Plebeiibacterium</taxon>
    </lineage>
</organism>
<dbReference type="GO" id="GO:0004315">
    <property type="term" value="F:3-oxoacyl-[acyl-carrier-protein] synthase activity"/>
    <property type="evidence" value="ECO:0007669"/>
    <property type="project" value="InterPro"/>
</dbReference>
<sequence>MLAKSNTMGIYAVATGTGCYLPEVVVKNIDFANRLFLNSDGSKIETPAEEIVQKFEEITDIRERRCAGEDLVTSDIAAIAGQRALDAANFDKEKLDYIIVAHNLGDVKHGSLYPDILPTLSSRVKQKLDIKNPRTIAYDITFGCPGWTQAMIQASYYIKSGDAKSALVIGADTLSRVMDPHDRDSMIFADGAGAAVLEAVESDEPVGILKHVARTDSEEHLDILQMGDSFNPDLKSDHMYLKMLGRRVYNYALTNVPLLAKECLDVNGLTLGDVKKVLIHQANAKMDEAILKRIFRLYGIRDVDYSVMPMTIKTLGNSSVATVPTLFDLVVKNQLEGHSLESGDYVMMTSVGAGMNINAYMYKMP</sequence>
<keyword evidence="1" id="KW-0808">Transferase</keyword>
<dbReference type="InterPro" id="IPR016039">
    <property type="entry name" value="Thiolase-like"/>
</dbReference>
<dbReference type="PROSITE" id="PS51257">
    <property type="entry name" value="PROKAR_LIPOPROTEIN"/>
    <property type="match status" value="1"/>
</dbReference>
<reference evidence="5" key="1">
    <citation type="submission" date="2022-10" db="EMBL/GenBank/DDBJ databases">
        <authorList>
            <person name="Yu W.X."/>
        </authorList>
    </citation>
    <scope>NUCLEOTIDE SEQUENCE</scope>
    <source>
        <strain evidence="5">AAT</strain>
    </source>
</reference>
<feature type="domain" description="Beta-ketoacyl-[acyl-carrier-protein] synthase III N-terminal" evidence="4">
    <location>
        <begin position="138"/>
        <end position="216"/>
    </location>
</feature>
<feature type="domain" description="Beta-ketoacyl-[acyl-carrier-protein] synthase III C-terminal" evidence="3">
    <location>
        <begin position="264"/>
        <end position="363"/>
    </location>
</feature>
<protein>
    <submittedName>
        <fullName evidence="5">Ketoacyl-ACP synthase III</fullName>
    </submittedName>
</protein>
<proteinExistence type="predicted"/>
<evidence type="ECO:0000259" key="3">
    <source>
        <dbReference type="Pfam" id="PF08541"/>
    </source>
</evidence>
<dbReference type="GO" id="GO:0006633">
    <property type="term" value="P:fatty acid biosynthetic process"/>
    <property type="evidence" value="ECO:0007669"/>
    <property type="project" value="InterPro"/>
</dbReference>
<dbReference type="SUPFAM" id="SSF53901">
    <property type="entry name" value="Thiolase-like"/>
    <property type="match status" value="1"/>
</dbReference>
<evidence type="ECO:0000259" key="4">
    <source>
        <dbReference type="Pfam" id="PF08545"/>
    </source>
</evidence>
<dbReference type="EMBL" id="JAPDPJ010000001">
    <property type="protein sequence ID" value="MCW3785077.1"/>
    <property type="molecule type" value="Genomic_DNA"/>
</dbReference>
<keyword evidence="6" id="KW-1185">Reference proteome</keyword>
<dbReference type="Proteomes" id="UP001209229">
    <property type="component" value="Unassembled WGS sequence"/>
</dbReference>
<comment type="caution">
    <text evidence="5">The sequence shown here is derived from an EMBL/GenBank/DDBJ whole genome shotgun (WGS) entry which is preliminary data.</text>
</comment>
<dbReference type="AlphaFoldDB" id="A0AAE3M0V4"/>
<dbReference type="PANTHER" id="PTHR34069:SF2">
    <property type="entry name" value="BETA-KETOACYL-[ACYL-CARRIER-PROTEIN] SYNTHASE III"/>
    <property type="match status" value="1"/>
</dbReference>
<dbReference type="Pfam" id="PF08545">
    <property type="entry name" value="ACP_syn_III"/>
    <property type="match status" value="1"/>
</dbReference>
<dbReference type="RefSeq" id="WP_301188648.1">
    <property type="nucleotide sequence ID" value="NZ_JAPDPJ010000001.1"/>
</dbReference>
<evidence type="ECO:0000313" key="5">
    <source>
        <dbReference type="EMBL" id="MCW3785077.1"/>
    </source>
</evidence>
<evidence type="ECO:0000256" key="2">
    <source>
        <dbReference type="ARBA" id="ARBA00023315"/>
    </source>
</evidence>
<dbReference type="InterPro" id="IPR013747">
    <property type="entry name" value="ACP_syn_III_C"/>
</dbReference>
<keyword evidence="2" id="KW-0012">Acyltransferase</keyword>
<dbReference type="InterPro" id="IPR013751">
    <property type="entry name" value="ACP_syn_III_N"/>
</dbReference>
<accession>A0AAE3M0V4</accession>
<gene>
    <name evidence="5" type="ORF">OM075_01295</name>
</gene>
<dbReference type="GO" id="GO:0044550">
    <property type="term" value="P:secondary metabolite biosynthetic process"/>
    <property type="evidence" value="ECO:0007669"/>
    <property type="project" value="TreeGrafter"/>
</dbReference>
<evidence type="ECO:0000313" key="6">
    <source>
        <dbReference type="Proteomes" id="UP001209229"/>
    </source>
</evidence>